<sequence length="422" mass="46122">MSGSLKIFIVYHCQPENVFFRPCLYIFIRKQFMNKKTLLVSALAAAFLAACGGGSKSTNNAESAVSGSSASAASAPSPAASKDLNIYVWSDYVDPTTVADFAKQNNINVKEAYYDSNEVLEAKVLTGNSGYDLVAPSLSNVGRQIKAGAYQKIDKSQIPNYNNIDPELLKLMSQVDEGNQYTVPYFWGINTLAINTEAVKKALGSDTLPENQWDLVFKPEIAEKLKSCGISFFDSPTEQVPLVLKYIGKNPNSEDPADIQAAFDTLKTLHPYVKRYSSSSYIDNLAKGEFCVSIGYGGDLNIAKRRAKEAGGNINIDVLTPNTGVGIWIDSFMIPKDAKNVANAHKYINHTLDPKVAAKNGDFVTYAPASKDARGLMQKEFADNQSIFPSEQVRANSFVVLPKSADTVKLQTKLWQNMKAGK</sequence>
<dbReference type="CDD" id="cd13659">
    <property type="entry name" value="PBP2_PotF"/>
    <property type="match status" value="1"/>
</dbReference>
<name>A0A286EGU8_9NEIS</name>
<dbReference type="GO" id="GO:0042597">
    <property type="term" value="C:periplasmic space"/>
    <property type="evidence" value="ECO:0007669"/>
    <property type="project" value="UniProtKB-SubCell"/>
</dbReference>
<evidence type="ECO:0000256" key="3">
    <source>
        <dbReference type="ARBA" id="ARBA00022729"/>
    </source>
</evidence>
<dbReference type="GO" id="GO:0015846">
    <property type="term" value="P:polyamine transport"/>
    <property type="evidence" value="ECO:0007669"/>
    <property type="project" value="InterPro"/>
</dbReference>
<dbReference type="PRINTS" id="PR00909">
    <property type="entry name" value="SPERMDNBNDNG"/>
</dbReference>
<organism evidence="5 6">
    <name type="scientific">Alysiella filiformis DSM 16848</name>
    <dbReference type="NCBI Taxonomy" id="1120981"/>
    <lineage>
        <taxon>Bacteria</taxon>
        <taxon>Pseudomonadati</taxon>
        <taxon>Pseudomonadota</taxon>
        <taxon>Betaproteobacteria</taxon>
        <taxon>Neisseriales</taxon>
        <taxon>Neisseriaceae</taxon>
        <taxon>Alysiella</taxon>
    </lineage>
</organism>
<evidence type="ECO:0000256" key="4">
    <source>
        <dbReference type="ARBA" id="ARBA00022764"/>
    </source>
</evidence>
<dbReference type="EMBL" id="OCNF01000022">
    <property type="protein sequence ID" value="SOD70142.1"/>
    <property type="molecule type" value="Genomic_DNA"/>
</dbReference>
<evidence type="ECO:0000256" key="2">
    <source>
        <dbReference type="ARBA" id="ARBA00022448"/>
    </source>
</evidence>
<dbReference type="PANTHER" id="PTHR30222">
    <property type="entry name" value="SPERMIDINE/PUTRESCINE-BINDING PERIPLASMIC PROTEIN"/>
    <property type="match status" value="1"/>
</dbReference>
<dbReference type="Gene3D" id="3.40.190.10">
    <property type="entry name" value="Periplasmic binding protein-like II"/>
    <property type="match status" value="2"/>
</dbReference>
<accession>A0A286EGU8</accession>
<reference evidence="5 6" key="1">
    <citation type="submission" date="2017-09" db="EMBL/GenBank/DDBJ databases">
        <authorList>
            <person name="Ehlers B."/>
            <person name="Leendertz F.H."/>
        </authorList>
    </citation>
    <scope>NUCLEOTIDE SEQUENCE [LARGE SCALE GENOMIC DNA]</scope>
    <source>
        <strain evidence="5 6">DSM 16848</strain>
    </source>
</reference>
<keyword evidence="4" id="KW-0574">Periplasm</keyword>
<dbReference type="Proteomes" id="UP000219669">
    <property type="component" value="Unassembled WGS sequence"/>
</dbReference>
<dbReference type="PANTHER" id="PTHR30222:SF12">
    <property type="entry name" value="NORSPERMIDINE SENSOR"/>
    <property type="match status" value="1"/>
</dbReference>
<dbReference type="AlphaFoldDB" id="A0A286EGU8"/>
<dbReference type="SUPFAM" id="SSF53850">
    <property type="entry name" value="Periplasmic binding protein-like II"/>
    <property type="match status" value="1"/>
</dbReference>
<evidence type="ECO:0000313" key="6">
    <source>
        <dbReference type="Proteomes" id="UP000219669"/>
    </source>
</evidence>
<proteinExistence type="predicted"/>
<evidence type="ECO:0000256" key="1">
    <source>
        <dbReference type="ARBA" id="ARBA00004418"/>
    </source>
</evidence>
<dbReference type="InterPro" id="IPR006059">
    <property type="entry name" value="SBP"/>
</dbReference>
<keyword evidence="6" id="KW-1185">Reference proteome</keyword>
<protein>
    <submittedName>
        <fullName evidence="5">Putrescine transport system substrate-binding protein</fullName>
    </submittedName>
</protein>
<keyword evidence="2" id="KW-0813">Transport</keyword>
<dbReference type="GO" id="GO:0019808">
    <property type="term" value="F:polyamine binding"/>
    <property type="evidence" value="ECO:0007669"/>
    <property type="project" value="InterPro"/>
</dbReference>
<gene>
    <name evidence="5" type="ORF">SAMN02746062_02000</name>
</gene>
<dbReference type="InterPro" id="IPR001188">
    <property type="entry name" value="Sperm_putr-bd"/>
</dbReference>
<dbReference type="Pfam" id="PF13416">
    <property type="entry name" value="SBP_bac_8"/>
    <property type="match status" value="1"/>
</dbReference>
<comment type="subcellular location">
    <subcellularLocation>
        <location evidence="1">Periplasm</location>
    </subcellularLocation>
</comment>
<keyword evidence="3" id="KW-0732">Signal</keyword>
<evidence type="ECO:0000313" key="5">
    <source>
        <dbReference type="EMBL" id="SOD70142.1"/>
    </source>
</evidence>